<organism evidence="3 4">
    <name type="scientific">Microbacterium hominis</name>
    <dbReference type="NCBI Taxonomy" id="162426"/>
    <lineage>
        <taxon>Bacteria</taxon>
        <taxon>Bacillati</taxon>
        <taxon>Actinomycetota</taxon>
        <taxon>Actinomycetes</taxon>
        <taxon>Micrococcales</taxon>
        <taxon>Microbacteriaceae</taxon>
        <taxon>Microbacterium</taxon>
    </lineage>
</organism>
<feature type="domain" description="Activator of Hsp90 ATPase homologue 1/2-like C-terminal" evidence="2">
    <location>
        <begin position="11"/>
        <end position="130"/>
    </location>
</feature>
<dbReference type="InterPro" id="IPR013538">
    <property type="entry name" value="ASHA1/2-like_C"/>
</dbReference>
<evidence type="ECO:0000259" key="2">
    <source>
        <dbReference type="Pfam" id="PF08327"/>
    </source>
</evidence>
<protein>
    <submittedName>
        <fullName evidence="3">SRPBCC domain-containing protein</fullName>
    </submittedName>
</protein>
<dbReference type="Proteomes" id="UP000502498">
    <property type="component" value="Chromosome"/>
</dbReference>
<dbReference type="AlphaFoldDB" id="A0A7D4U851"/>
<evidence type="ECO:0000313" key="3">
    <source>
        <dbReference type="EMBL" id="QKJ19706.1"/>
    </source>
</evidence>
<comment type="similarity">
    <text evidence="1">Belongs to the AHA1 family.</text>
</comment>
<dbReference type="Gene3D" id="3.30.530.20">
    <property type="match status" value="1"/>
</dbReference>
<dbReference type="SUPFAM" id="SSF55961">
    <property type="entry name" value="Bet v1-like"/>
    <property type="match status" value="1"/>
</dbReference>
<name>A0A7D4U851_9MICO</name>
<dbReference type="RefSeq" id="WP_172990143.1">
    <property type="nucleotide sequence ID" value="NZ_CP054038.1"/>
</dbReference>
<gene>
    <name evidence="3" type="ORF">HQM25_10240</name>
</gene>
<dbReference type="Pfam" id="PF08327">
    <property type="entry name" value="AHSA1"/>
    <property type="match status" value="1"/>
</dbReference>
<dbReference type="InterPro" id="IPR023393">
    <property type="entry name" value="START-like_dom_sf"/>
</dbReference>
<reference evidence="3 4" key="1">
    <citation type="submission" date="2020-05" db="EMBL/GenBank/DDBJ databases">
        <title>Strain PA2F3 complete genome.</title>
        <authorList>
            <person name="Kim Y.-S."/>
            <person name="Kim S.-J."/>
            <person name="Jung H.-k."/>
            <person name="Kim S.-E."/>
            <person name="Kim K.-H."/>
        </authorList>
    </citation>
    <scope>NUCLEOTIDE SEQUENCE [LARGE SCALE GENOMIC DNA]</scope>
    <source>
        <strain evidence="3 4">PA2F3</strain>
    </source>
</reference>
<dbReference type="EMBL" id="CP054038">
    <property type="protein sequence ID" value="QKJ19706.1"/>
    <property type="molecule type" value="Genomic_DNA"/>
</dbReference>
<proteinExistence type="inferred from homology"/>
<evidence type="ECO:0000313" key="4">
    <source>
        <dbReference type="Proteomes" id="UP000502498"/>
    </source>
</evidence>
<dbReference type="CDD" id="cd07814">
    <property type="entry name" value="SRPBCC_CalC_Aha1-like"/>
    <property type="match status" value="1"/>
</dbReference>
<sequence length="141" mass="15636">MLELIEEALVDAPIEVVWNDLTDPIALAAWFWPERMQTEARIDLRVEGAYEVRSGPASLAVAGVIVALEAPRMLRLQWRWEGEEHATDVEIGLEPAADDSTRLRVAHAGFLTADERASHVEGWSGCLQRLIDRHAAWVGGA</sequence>
<evidence type="ECO:0000256" key="1">
    <source>
        <dbReference type="ARBA" id="ARBA00006817"/>
    </source>
</evidence>
<accession>A0A7D4U851</accession>